<name>A0A239PL00_9PROT</name>
<feature type="domain" description="Glycosyl transferase family 1" evidence="1">
    <location>
        <begin position="228"/>
        <end position="388"/>
    </location>
</feature>
<dbReference type="AlphaFoldDB" id="A0A239PL00"/>
<dbReference type="SUPFAM" id="SSF53756">
    <property type="entry name" value="UDP-Glycosyltransferase/glycogen phosphorylase"/>
    <property type="match status" value="1"/>
</dbReference>
<dbReference type="InterPro" id="IPR001296">
    <property type="entry name" value="Glyco_trans_1"/>
</dbReference>
<dbReference type="GO" id="GO:0016757">
    <property type="term" value="F:glycosyltransferase activity"/>
    <property type="evidence" value="ECO:0007669"/>
    <property type="project" value="InterPro"/>
</dbReference>
<evidence type="ECO:0000259" key="1">
    <source>
        <dbReference type="Pfam" id="PF00534"/>
    </source>
</evidence>
<dbReference type="PANTHER" id="PTHR12526">
    <property type="entry name" value="GLYCOSYLTRANSFERASE"/>
    <property type="match status" value="1"/>
</dbReference>
<protein>
    <submittedName>
        <fullName evidence="2">Glycosyl transferases group 1</fullName>
    </submittedName>
</protein>
<evidence type="ECO:0000313" key="3">
    <source>
        <dbReference type="Proteomes" id="UP000198346"/>
    </source>
</evidence>
<dbReference type="RefSeq" id="WP_159462408.1">
    <property type="nucleotide sequence ID" value="NZ_FZQA01000001.1"/>
</dbReference>
<keyword evidence="3" id="KW-1185">Reference proteome</keyword>
<proteinExistence type="predicted"/>
<dbReference type="CDD" id="cd03801">
    <property type="entry name" value="GT4_PimA-like"/>
    <property type="match status" value="1"/>
</dbReference>
<dbReference type="OrthoDB" id="9790710at2"/>
<evidence type="ECO:0000313" key="2">
    <source>
        <dbReference type="EMBL" id="SNT68307.1"/>
    </source>
</evidence>
<dbReference type="Proteomes" id="UP000198346">
    <property type="component" value="Unassembled WGS sequence"/>
</dbReference>
<dbReference type="EMBL" id="FZQA01000001">
    <property type="protein sequence ID" value="SNT68307.1"/>
    <property type="molecule type" value="Genomic_DNA"/>
</dbReference>
<keyword evidence="2" id="KW-0808">Transferase</keyword>
<reference evidence="2 3" key="1">
    <citation type="submission" date="2017-07" db="EMBL/GenBank/DDBJ databases">
        <authorList>
            <person name="Sun Z.S."/>
            <person name="Albrecht U."/>
            <person name="Echele G."/>
            <person name="Lee C.C."/>
        </authorList>
    </citation>
    <scope>NUCLEOTIDE SEQUENCE [LARGE SCALE GENOMIC DNA]</scope>
    <source>
        <strain evidence="2 3">CGMCC 1.12710</strain>
    </source>
</reference>
<dbReference type="Pfam" id="PF00534">
    <property type="entry name" value="Glycos_transf_1"/>
    <property type="match status" value="1"/>
</dbReference>
<sequence>MKILIVAANISRRMGGEAVLPWHYIRELSALGHEAHGLTHARVRDELKESEIWRADRLHFVEDSFLERSIYQASRLAPGSIREAGFYALLGAVTMARLAGPTRRLAAEIGADVIHQPTPVSPHFPSFLTNMPAPTVIGPLNGGMAFPKAFAARYAKGADALAGLGRALSAGANALFPGKRQAARILVANARTARSLPAAVRAERVERLVDNGVDLGLWNTPGEPPREAPNGGAAHFVFVGRLIALKGVDLLIDALERLDAPVRLTIVGDGPERARLEARAAKSPARDRIRFAGFRPQPEIRDILATATALVLPSLRECGGAAILEAFACRRPAIATDWGGPQDYVTPETGVLVAPESREGFVAGLAAAMRRLAEHPEEARRMGEAARARVEAHFAWRAKAARIVEIYEEAARLRA</sequence>
<accession>A0A239PL00</accession>
<dbReference type="PANTHER" id="PTHR12526:SF636">
    <property type="entry name" value="BLL3647 PROTEIN"/>
    <property type="match status" value="1"/>
</dbReference>
<gene>
    <name evidence="2" type="ORF">SAMN06297382_0809</name>
</gene>
<organism evidence="2 3">
    <name type="scientific">Amphiplicatus metriothermophilus</name>
    <dbReference type="NCBI Taxonomy" id="1519374"/>
    <lineage>
        <taxon>Bacteria</taxon>
        <taxon>Pseudomonadati</taxon>
        <taxon>Pseudomonadota</taxon>
        <taxon>Alphaproteobacteria</taxon>
        <taxon>Parvularculales</taxon>
        <taxon>Parvularculaceae</taxon>
        <taxon>Amphiplicatus</taxon>
    </lineage>
</organism>
<dbReference type="Gene3D" id="3.40.50.2000">
    <property type="entry name" value="Glycogen Phosphorylase B"/>
    <property type="match status" value="2"/>
</dbReference>